<keyword evidence="1" id="KW-1133">Transmembrane helix</keyword>
<keyword evidence="1" id="KW-0812">Transmembrane</keyword>
<reference evidence="2 3" key="1">
    <citation type="journal article" name="Nat. Commun.">
        <title>Undinarchaeota illuminate DPANN phylogeny and the impact of gene transfer on archaeal evolution.</title>
        <authorList>
            <person name="Dombrowski N."/>
            <person name="Williams T.A."/>
            <person name="Sun J."/>
            <person name="Woodcroft B.J."/>
            <person name="Lee J.H."/>
            <person name="Minh B.Q."/>
            <person name="Rinke C."/>
            <person name="Spang A."/>
        </authorList>
    </citation>
    <scope>NUCLEOTIDE SEQUENCE [LARGE SCALE GENOMIC DNA]</scope>
    <source>
        <strain evidence="2">MAG_bin17</strain>
    </source>
</reference>
<accession>A0A832UZC9</accession>
<protein>
    <submittedName>
        <fullName evidence="2">Uncharacterized protein</fullName>
    </submittedName>
</protein>
<feature type="transmembrane region" description="Helical" evidence="1">
    <location>
        <begin position="84"/>
        <end position="106"/>
    </location>
</feature>
<sequence>MSITMMSIFAALPGNSIAMETLWLFAFVMMLFVSELLFFYVPGFSISNLILTVIAMSFGFGPTFVIGLLSILPAHFILRKDMTMMIVSFFTLVPMVTLASFYGAYIVNLLGWPMLGFVVSVVKWGSSIVIGVLMGRAMPKKILNIMLEPLISIP</sequence>
<evidence type="ECO:0000313" key="3">
    <source>
        <dbReference type="Proteomes" id="UP000604391"/>
    </source>
</evidence>
<feature type="transmembrane region" description="Helical" evidence="1">
    <location>
        <begin position="112"/>
        <end position="134"/>
    </location>
</feature>
<keyword evidence="1" id="KW-0472">Membrane</keyword>
<evidence type="ECO:0000256" key="1">
    <source>
        <dbReference type="SAM" id="Phobius"/>
    </source>
</evidence>
<evidence type="ECO:0000313" key="2">
    <source>
        <dbReference type="EMBL" id="HIJ99487.1"/>
    </source>
</evidence>
<comment type="caution">
    <text evidence="2">The sequence shown here is derived from an EMBL/GenBank/DDBJ whole genome shotgun (WGS) entry which is preliminary data.</text>
</comment>
<gene>
    <name evidence="2" type="ORF">H1011_01525</name>
</gene>
<feature type="transmembrane region" description="Helical" evidence="1">
    <location>
        <begin position="21"/>
        <end position="43"/>
    </location>
</feature>
<feature type="non-terminal residue" evidence="2">
    <location>
        <position position="154"/>
    </location>
</feature>
<name>A0A832UZC9_9ARCH</name>
<organism evidence="2 3">
    <name type="scientific">Candidatus Undinarchaeum marinum</name>
    <dbReference type="NCBI Taxonomy" id="2756141"/>
    <lineage>
        <taxon>Archaea</taxon>
        <taxon>Candidatus Undinarchaeota</taxon>
        <taxon>Candidatus Undinarchaeia</taxon>
        <taxon>Candidatus Undinarchaeales</taxon>
        <taxon>Candidatus Undinarchaeaceae</taxon>
        <taxon>Candidatus Undinarchaeum</taxon>
    </lineage>
</organism>
<feature type="transmembrane region" description="Helical" evidence="1">
    <location>
        <begin position="49"/>
        <end position="72"/>
    </location>
</feature>
<dbReference type="AlphaFoldDB" id="A0A832UZC9"/>
<keyword evidence="3" id="KW-1185">Reference proteome</keyword>
<dbReference type="EMBL" id="DVAD01000008">
    <property type="protein sequence ID" value="HIJ99487.1"/>
    <property type="molecule type" value="Genomic_DNA"/>
</dbReference>
<proteinExistence type="predicted"/>
<dbReference type="Proteomes" id="UP000604391">
    <property type="component" value="Unassembled WGS sequence"/>
</dbReference>